<name>A0ABR1F0G3_9ASCO</name>
<feature type="transmembrane region" description="Helical" evidence="8">
    <location>
        <begin position="492"/>
        <end position="511"/>
    </location>
</feature>
<feature type="transmembrane region" description="Helical" evidence="8">
    <location>
        <begin position="460"/>
        <end position="480"/>
    </location>
</feature>
<dbReference type="PANTHER" id="PTHR42810">
    <property type="entry name" value="PURINE PERMEASE C1399.01C-RELATED"/>
    <property type="match status" value="1"/>
</dbReference>
<keyword evidence="3" id="KW-0813">Transport</keyword>
<protein>
    <submittedName>
        <fullName evidence="9">Purine permease</fullName>
    </submittedName>
</protein>
<sequence>MVAPAALSYDDNTSAGDLAHPAARTRPSFISRASSKITTKDGWLGDYDYAYLFTPRIPFVSRERKPGPFFGLNDKMPVVLAIILGFQHALAMLAGIISPPIILAGSAGANFGSDLQEYVVSASMICCGLLSAIQITRFHIYKTKYYIGTGLISVVGTSFATIPAATGAFAKMYENGTCPLDADGNKLPCPDGYGAIIGTACLCALLEVLLSFTPPQILKKLFPPLVTGPTVLLIGVHLVGTGFESWAGGSGSCMDRPATGLYSMCPSTAAPHPLPWGSAEFIGLGFLVFVSIIIFEKWGSPIMQSCAVILGLLVGCIVAAACGYFSPDKVNSAPAATFLWVHTFKLSLYGPVVLPMLAVYLVLMMEAIGDITATCDVSRLEVEGRTFESRIQGGVLADGLNGILAGLMTMTPMSTFAQNNGVISLTKCANRTVGYFCCFFLLIMGIFSKFAAAITSIPDSVIGGMQTFLFCSVAVSGLRIISTVPFTRRTRFVLTGSLSMGLGAILVPDYFSYVFTYEGDNSGLKGFFDAIVIFMESGFTVTAFMGLFLNLFIPEDEPESEAVEIEAAGGANEMDSDSIVVQRETLDSEETEKSVEKY</sequence>
<evidence type="ECO:0000256" key="7">
    <source>
        <dbReference type="SAM" id="MobiDB-lite"/>
    </source>
</evidence>
<evidence type="ECO:0000256" key="5">
    <source>
        <dbReference type="ARBA" id="ARBA00022989"/>
    </source>
</evidence>
<dbReference type="PANTHER" id="PTHR42810:SF2">
    <property type="entry name" value="PURINE PERMEASE C1399.01C-RELATED"/>
    <property type="match status" value="1"/>
</dbReference>
<feature type="transmembrane region" description="Helical" evidence="8">
    <location>
        <begin position="276"/>
        <end position="295"/>
    </location>
</feature>
<feature type="transmembrane region" description="Helical" evidence="8">
    <location>
        <begin position="221"/>
        <end position="240"/>
    </location>
</feature>
<keyword evidence="10" id="KW-1185">Reference proteome</keyword>
<keyword evidence="6 8" id="KW-0472">Membrane</keyword>
<evidence type="ECO:0000256" key="6">
    <source>
        <dbReference type="ARBA" id="ARBA00023136"/>
    </source>
</evidence>
<feature type="region of interest" description="Disordered" evidence="7">
    <location>
        <begin position="568"/>
        <end position="598"/>
    </location>
</feature>
<proteinExistence type="inferred from homology"/>
<gene>
    <name evidence="9" type="ORF">BZA70DRAFT_285609</name>
</gene>
<comment type="similarity">
    <text evidence="2">Belongs to the nucleobase:cation symporter-2 (NCS2) (TC 2.A.40) family.</text>
</comment>
<comment type="subcellular location">
    <subcellularLocation>
        <location evidence="1">Membrane</location>
        <topology evidence="1">Multi-pass membrane protein</topology>
    </subcellularLocation>
</comment>
<evidence type="ECO:0000256" key="3">
    <source>
        <dbReference type="ARBA" id="ARBA00022448"/>
    </source>
</evidence>
<evidence type="ECO:0000256" key="8">
    <source>
        <dbReference type="SAM" id="Phobius"/>
    </source>
</evidence>
<dbReference type="GeneID" id="90039277"/>
<evidence type="ECO:0000256" key="2">
    <source>
        <dbReference type="ARBA" id="ARBA00008821"/>
    </source>
</evidence>
<keyword evidence="4 8" id="KW-0812">Transmembrane</keyword>
<dbReference type="RefSeq" id="XP_064765666.1">
    <property type="nucleotide sequence ID" value="XM_064913765.1"/>
</dbReference>
<feature type="transmembrane region" description="Helical" evidence="8">
    <location>
        <begin position="433"/>
        <end position="454"/>
    </location>
</feature>
<feature type="transmembrane region" description="Helical" evidence="8">
    <location>
        <begin position="193"/>
        <end position="212"/>
    </location>
</feature>
<feature type="transmembrane region" description="Helical" evidence="8">
    <location>
        <begin position="115"/>
        <end position="133"/>
    </location>
</feature>
<evidence type="ECO:0000256" key="4">
    <source>
        <dbReference type="ARBA" id="ARBA00022692"/>
    </source>
</evidence>
<evidence type="ECO:0000313" key="9">
    <source>
        <dbReference type="EMBL" id="KAK7202633.1"/>
    </source>
</evidence>
<feature type="transmembrane region" description="Helical" evidence="8">
    <location>
        <begin position="531"/>
        <end position="553"/>
    </location>
</feature>
<organism evidence="9 10">
    <name type="scientific">Myxozyma melibiosi</name>
    <dbReference type="NCBI Taxonomy" id="54550"/>
    <lineage>
        <taxon>Eukaryota</taxon>
        <taxon>Fungi</taxon>
        <taxon>Dikarya</taxon>
        <taxon>Ascomycota</taxon>
        <taxon>Saccharomycotina</taxon>
        <taxon>Lipomycetes</taxon>
        <taxon>Lipomycetales</taxon>
        <taxon>Lipomycetaceae</taxon>
        <taxon>Myxozyma</taxon>
    </lineage>
</organism>
<dbReference type="InterPro" id="IPR006042">
    <property type="entry name" value="Xan_ur_permease"/>
</dbReference>
<comment type="caution">
    <text evidence="9">The sequence shown here is derived from an EMBL/GenBank/DDBJ whole genome shotgun (WGS) entry which is preliminary data.</text>
</comment>
<dbReference type="NCBIfam" id="TIGR00801">
    <property type="entry name" value="ncs2"/>
    <property type="match status" value="1"/>
</dbReference>
<accession>A0ABR1F0G3</accession>
<evidence type="ECO:0000313" key="10">
    <source>
        <dbReference type="Proteomes" id="UP001498771"/>
    </source>
</evidence>
<feature type="transmembrane region" description="Helical" evidence="8">
    <location>
        <begin position="78"/>
        <end position="103"/>
    </location>
</feature>
<dbReference type="Proteomes" id="UP001498771">
    <property type="component" value="Unassembled WGS sequence"/>
</dbReference>
<reference evidence="9 10" key="1">
    <citation type="submission" date="2024-03" db="EMBL/GenBank/DDBJ databases">
        <title>Genome-scale model development and genomic sequencing of the oleaginous clade Lipomyces.</title>
        <authorList>
            <consortium name="Lawrence Berkeley National Laboratory"/>
            <person name="Czajka J.J."/>
            <person name="Han Y."/>
            <person name="Kim J."/>
            <person name="Mondo S.J."/>
            <person name="Hofstad B.A."/>
            <person name="Robles A."/>
            <person name="Haridas S."/>
            <person name="Riley R."/>
            <person name="LaButti K."/>
            <person name="Pangilinan J."/>
            <person name="Andreopoulos W."/>
            <person name="Lipzen A."/>
            <person name="Yan J."/>
            <person name="Wang M."/>
            <person name="Ng V."/>
            <person name="Grigoriev I.V."/>
            <person name="Spatafora J.W."/>
            <person name="Magnuson J.K."/>
            <person name="Baker S.E."/>
            <person name="Pomraning K.R."/>
        </authorList>
    </citation>
    <scope>NUCLEOTIDE SEQUENCE [LARGE SCALE GENOMIC DNA]</scope>
    <source>
        <strain evidence="9 10">Phaff 52-87</strain>
    </source>
</reference>
<dbReference type="InterPro" id="IPR006043">
    <property type="entry name" value="NCS2"/>
</dbReference>
<feature type="transmembrane region" description="Helical" evidence="8">
    <location>
        <begin position="307"/>
        <end position="326"/>
    </location>
</feature>
<dbReference type="Pfam" id="PF00860">
    <property type="entry name" value="Xan_ur_permease"/>
    <property type="match status" value="1"/>
</dbReference>
<keyword evidence="5 8" id="KW-1133">Transmembrane helix</keyword>
<evidence type="ECO:0000256" key="1">
    <source>
        <dbReference type="ARBA" id="ARBA00004141"/>
    </source>
</evidence>
<dbReference type="EMBL" id="JBBJBU010000016">
    <property type="protein sequence ID" value="KAK7202633.1"/>
    <property type="molecule type" value="Genomic_DNA"/>
</dbReference>
<feature type="transmembrane region" description="Helical" evidence="8">
    <location>
        <begin position="346"/>
        <end position="363"/>
    </location>
</feature>
<feature type="transmembrane region" description="Helical" evidence="8">
    <location>
        <begin position="145"/>
        <end position="173"/>
    </location>
</feature>